<dbReference type="InterPro" id="IPR029069">
    <property type="entry name" value="HotDog_dom_sf"/>
</dbReference>
<comment type="caution">
    <text evidence="9">The sequence shown here is derived from an EMBL/GenBank/DDBJ whole genome shotgun (WGS) entry which is preliminary data.</text>
</comment>
<reference evidence="9 10" key="1">
    <citation type="submission" date="2023-07" db="EMBL/GenBank/DDBJ databases">
        <title>Sorghum-associated microbial communities from plants grown in Nebraska, USA.</title>
        <authorList>
            <person name="Schachtman D."/>
        </authorList>
    </citation>
    <scope>NUCLEOTIDE SEQUENCE [LARGE SCALE GENOMIC DNA]</scope>
    <source>
        <strain evidence="9 10">584</strain>
    </source>
</reference>
<organism evidence="9 10">
    <name type="scientific">Inquilinus ginsengisoli</name>
    <dbReference type="NCBI Taxonomy" id="363840"/>
    <lineage>
        <taxon>Bacteria</taxon>
        <taxon>Pseudomonadati</taxon>
        <taxon>Pseudomonadota</taxon>
        <taxon>Alphaproteobacteria</taxon>
        <taxon>Rhodospirillales</taxon>
        <taxon>Rhodospirillaceae</taxon>
        <taxon>Inquilinus</taxon>
    </lineage>
</organism>
<dbReference type="InterPro" id="IPR003736">
    <property type="entry name" value="PAAI_dom"/>
</dbReference>
<dbReference type="RefSeq" id="WP_309800448.1">
    <property type="nucleotide sequence ID" value="NZ_JAVDPW010000012.1"/>
</dbReference>
<gene>
    <name evidence="9" type="ORF">E9232_006011</name>
</gene>
<dbReference type="CDD" id="cd03443">
    <property type="entry name" value="PaaI_thioesterase"/>
    <property type="match status" value="1"/>
</dbReference>
<keyword evidence="10" id="KW-1185">Reference proteome</keyword>
<dbReference type="EMBL" id="JAVDPW010000012">
    <property type="protein sequence ID" value="MDR6293460.1"/>
    <property type="molecule type" value="Genomic_DNA"/>
</dbReference>
<comment type="catalytic activity">
    <reaction evidence="7">
        <text>a medium-chain fatty acyl-CoA + H2O = a medium-chain fatty acid + CoA + H(+)</text>
        <dbReference type="Rhea" id="RHEA:68184"/>
        <dbReference type="ChEBI" id="CHEBI:15377"/>
        <dbReference type="ChEBI" id="CHEBI:15378"/>
        <dbReference type="ChEBI" id="CHEBI:57287"/>
        <dbReference type="ChEBI" id="CHEBI:59558"/>
        <dbReference type="ChEBI" id="CHEBI:90546"/>
    </reaction>
</comment>
<protein>
    <recommendedName>
        <fullName evidence="6">Medium/long-chain acyl-CoA thioesterase YigI</fullName>
        <ecNumber evidence="5">3.1.2.20</ecNumber>
    </recommendedName>
</protein>
<feature type="domain" description="Thioesterase" evidence="8">
    <location>
        <begin position="54"/>
        <end position="127"/>
    </location>
</feature>
<dbReference type="NCBIfam" id="TIGR00369">
    <property type="entry name" value="unchar_dom_1"/>
    <property type="match status" value="1"/>
</dbReference>
<dbReference type="PANTHER" id="PTHR43240">
    <property type="entry name" value="1,4-DIHYDROXY-2-NAPHTHOYL-COA THIOESTERASE 1"/>
    <property type="match status" value="1"/>
</dbReference>
<dbReference type="Gene3D" id="3.10.129.10">
    <property type="entry name" value="Hotdog Thioesterase"/>
    <property type="match status" value="1"/>
</dbReference>
<evidence type="ECO:0000256" key="3">
    <source>
        <dbReference type="ARBA" id="ARBA00036002"/>
    </source>
</evidence>
<evidence type="ECO:0000313" key="9">
    <source>
        <dbReference type="EMBL" id="MDR6293460.1"/>
    </source>
</evidence>
<dbReference type="Proteomes" id="UP001262410">
    <property type="component" value="Unassembled WGS sequence"/>
</dbReference>
<evidence type="ECO:0000256" key="5">
    <source>
        <dbReference type="ARBA" id="ARBA00038894"/>
    </source>
</evidence>
<evidence type="ECO:0000256" key="2">
    <source>
        <dbReference type="ARBA" id="ARBA00035880"/>
    </source>
</evidence>
<sequence>MSPPIPKDPAFRARIQASFDKQGLMRTLGASILRIEPGAVGIALPASPAVSQQHGFVHAGAVAAIADTAAGYAALTLMPPGAGVLTTEFKINLVAPAAGERILARGRVIKAGRTLTLAQAEVFAETAGQEKLVAFLTATLMAIEGRDGMAD</sequence>
<proteinExistence type="inferred from homology"/>
<evidence type="ECO:0000256" key="7">
    <source>
        <dbReference type="ARBA" id="ARBA00048062"/>
    </source>
</evidence>
<accession>A0ABU1K0W2</accession>
<dbReference type="PANTHER" id="PTHR43240:SF20">
    <property type="entry name" value="MEDIUM_LONG-CHAIN ACYL-COA THIOESTERASE YIGI"/>
    <property type="match status" value="1"/>
</dbReference>
<evidence type="ECO:0000259" key="8">
    <source>
        <dbReference type="Pfam" id="PF03061"/>
    </source>
</evidence>
<comment type="similarity">
    <text evidence="4">Belongs to the YigI thioesterase family.</text>
</comment>
<name>A0ABU1K0W2_9PROT</name>
<dbReference type="SUPFAM" id="SSF54637">
    <property type="entry name" value="Thioesterase/thiol ester dehydrase-isomerase"/>
    <property type="match status" value="1"/>
</dbReference>
<evidence type="ECO:0000256" key="6">
    <source>
        <dbReference type="ARBA" id="ARBA00040062"/>
    </source>
</evidence>
<dbReference type="EC" id="3.1.2.20" evidence="5"/>
<comment type="catalytic activity">
    <reaction evidence="3">
        <text>a long-chain fatty acyl-CoA + H2O = a long-chain fatty acid + CoA + H(+)</text>
        <dbReference type="Rhea" id="RHEA:67680"/>
        <dbReference type="ChEBI" id="CHEBI:15377"/>
        <dbReference type="ChEBI" id="CHEBI:15378"/>
        <dbReference type="ChEBI" id="CHEBI:57287"/>
        <dbReference type="ChEBI" id="CHEBI:57560"/>
        <dbReference type="ChEBI" id="CHEBI:83139"/>
    </reaction>
</comment>
<evidence type="ECO:0000313" key="10">
    <source>
        <dbReference type="Proteomes" id="UP001262410"/>
    </source>
</evidence>
<keyword evidence="1" id="KW-0378">Hydrolase</keyword>
<evidence type="ECO:0000256" key="4">
    <source>
        <dbReference type="ARBA" id="ARBA00038381"/>
    </source>
</evidence>
<evidence type="ECO:0000256" key="1">
    <source>
        <dbReference type="ARBA" id="ARBA00022801"/>
    </source>
</evidence>
<dbReference type="InterPro" id="IPR006683">
    <property type="entry name" value="Thioestr_dom"/>
</dbReference>
<dbReference type="Pfam" id="PF03061">
    <property type="entry name" value="4HBT"/>
    <property type="match status" value="1"/>
</dbReference>
<comment type="catalytic activity">
    <reaction evidence="2">
        <text>a fatty acyl-CoA + H2O = a fatty acid + CoA + H(+)</text>
        <dbReference type="Rhea" id="RHEA:16781"/>
        <dbReference type="ChEBI" id="CHEBI:15377"/>
        <dbReference type="ChEBI" id="CHEBI:15378"/>
        <dbReference type="ChEBI" id="CHEBI:28868"/>
        <dbReference type="ChEBI" id="CHEBI:57287"/>
        <dbReference type="ChEBI" id="CHEBI:77636"/>
        <dbReference type="EC" id="3.1.2.20"/>
    </reaction>
</comment>